<dbReference type="EMBL" id="DQZW01000265">
    <property type="protein sequence ID" value="HDL90365.1"/>
    <property type="molecule type" value="Genomic_DNA"/>
</dbReference>
<feature type="binding site" evidence="14">
    <location>
        <begin position="217"/>
        <end position="219"/>
    </location>
    <ligand>
        <name>S-adenosyl-L-methionine</name>
        <dbReference type="ChEBI" id="CHEBI:59789"/>
    </ligand>
</feature>
<dbReference type="CDD" id="cd01335">
    <property type="entry name" value="Radical_SAM"/>
    <property type="match status" value="1"/>
</dbReference>
<dbReference type="GO" id="GO:0070475">
    <property type="term" value="P:rRNA base methylation"/>
    <property type="evidence" value="ECO:0007669"/>
    <property type="project" value="UniProtKB-UniRule"/>
</dbReference>
<comment type="catalytic activity">
    <reaction evidence="14">
        <text>adenosine(37) in tRNA + 2 reduced [2Fe-2S]-[ferredoxin] + 2 S-adenosyl-L-methionine = 2-methyladenosine(37) in tRNA + 5'-deoxyadenosine + L-methionine + 2 oxidized [2Fe-2S]-[ferredoxin] + S-adenosyl-L-homocysteine</text>
        <dbReference type="Rhea" id="RHEA:43332"/>
        <dbReference type="Rhea" id="RHEA-COMP:10000"/>
        <dbReference type="Rhea" id="RHEA-COMP:10001"/>
        <dbReference type="Rhea" id="RHEA-COMP:10162"/>
        <dbReference type="Rhea" id="RHEA-COMP:10485"/>
        <dbReference type="ChEBI" id="CHEBI:17319"/>
        <dbReference type="ChEBI" id="CHEBI:33737"/>
        <dbReference type="ChEBI" id="CHEBI:33738"/>
        <dbReference type="ChEBI" id="CHEBI:57844"/>
        <dbReference type="ChEBI" id="CHEBI:57856"/>
        <dbReference type="ChEBI" id="CHEBI:59789"/>
        <dbReference type="ChEBI" id="CHEBI:74411"/>
        <dbReference type="ChEBI" id="CHEBI:74497"/>
        <dbReference type="EC" id="2.1.1.192"/>
    </reaction>
</comment>
<dbReference type="PROSITE" id="PS51918">
    <property type="entry name" value="RADICAL_SAM"/>
    <property type="match status" value="1"/>
</dbReference>
<evidence type="ECO:0000256" key="3">
    <source>
        <dbReference type="ARBA" id="ARBA00022485"/>
    </source>
</evidence>
<evidence type="ECO:0000256" key="5">
    <source>
        <dbReference type="ARBA" id="ARBA00022552"/>
    </source>
</evidence>
<dbReference type="GO" id="GO:0051539">
    <property type="term" value="F:4 iron, 4 sulfur cluster binding"/>
    <property type="evidence" value="ECO:0007669"/>
    <property type="project" value="UniProtKB-UniRule"/>
</dbReference>
<comment type="function">
    <text evidence="14">Specifically methylates position 2 of adenine 2503 in 23S rRNA and position 2 of adenine 37 in tRNAs.</text>
</comment>
<dbReference type="GO" id="GO:0002935">
    <property type="term" value="F:tRNA (adenine(37)-C2)-methyltransferase activity"/>
    <property type="evidence" value="ECO:0007669"/>
    <property type="project" value="UniProtKB-UniRule"/>
</dbReference>
<comment type="caution">
    <text evidence="14">Lacks conserved residue(s) required for the propagation of feature annotation.</text>
</comment>
<dbReference type="GO" id="GO:0005737">
    <property type="term" value="C:cytoplasm"/>
    <property type="evidence" value="ECO:0007669"/>
    <property type="project" value="UniProtKB-SubCell"/>
</dbReference>
<evidence type="ECO:0000256" key="10">
    <source>
        <dbReference type="ARBA" id="ARBA00022723"/>
    </source>
</evidence>
<dbReference type="InterPro" id="IPR040072">
    <property type="entry name" value="Methyltransferase_A"/>
</dbReference>
<evidence type="ECO:0000313" key="16">
    <source>
        <dbReference type="EMBL" id="HDL90365.1"/>
    </source>
</evidence>
<dbReference type="SMART" id="SM00729">
    <property type="entry name" value="Elp3"/>
    <property type="match status" value="1"/>
</dbReference>
<feature type="domain" description="Radical SAM core" evidence="15">
    <location>
        <begin position="100"/>
        <end position="331"/>
    </location>
</feature>
<dbReference type="InterPro" id="IPR007197">
    <property type="entry name" value="rSAM"/>
</dbReference>
<evidence type="ECO:0000256" key="11">
    <source>
        <dbReference type="ARBA" id="ARBA00023004"/>
    </source>
</evidence>
<keyword evidence="12 14" id="KW-0411">Iron-sulfur</keyword>
<keyword evidence="10 14" id="KW-0479">Metal-binding</keyword>
<dbReference type="Pfam" id="PF04055">
    <property type="entry name" value="Radical_SAM"/>
    <property type="match status" value="1"/>
</dbReference>
<reference evidence="16" key="1">
    <citation type="journal article" date="2020" name="mSystems">
        <title>Genome- and Community-Level Interaction Insights into Carbon Utilization and Element Cycling Functions of Hydrothermarchaeota in Hydrothermal Sediment.</title>
        <authorList>
            <person name="Zhou Z."/>
            <person name="Liu Y."/>
            <person name="Xu W."/>
            <person name="Pan J."/>
            <person name="Luo Z.H."/>
            <person name="Li M."/>
        </authorList>
    </citation>
    <scope>NUCLEOTIDE SEQUENCE [LARGE SCALE GENOMIC DNA]</scope>
    <source>
        <strain evidence="16">HyVt-19</strain>
    </source>
</reference>
<organism evidence="16">
    <name type="scientific">Thermodesulforhabdus norvegica</name>
    <dbReference type="NCBI Taxonomy" id="39841"/>
    <lineage>
        <taxon>Bacteria</taxon>
        <taxon>Pseudomonadati</taxon>
        <taxon>Thermodesulfobacteriota</taxon>
        <taxon>Syntrophobacteria</taxon>
        <taxon>Syntrophobacterales</taxon>
        <taxon>Thermodesulforhabdaceae</taxon>
        <taxon>Thermodesulforhabdus</taxon>
    </lineage>
</organism>
<dbReference type="PANTHER" id="PTHR30544:SF5">
    <property type="entry name" value="RADICAL SAM CORE DOMAIN-CONTAINING PROTEIN"/>
    <property type="match status" value="1"/>
</dbReference>
<name>A0A7C0WW13_9BACT</name>
<dbReference type="InterPro" id="IPR027492">
    <property type="entry name" value="RNA_MTrfase_RlmN"/>
</dbReference>
<sequence length="352" mass="40491">MRDGRYHIRNFTLPELEEWVQRLGEKRYRARQIFQHLYVRNVSSWDACTDLSKSFRAKLEAITIFDALVLKKEFCSSDGTRRFVFELRDGYQIESVFIPDPPRYTLCVSSQVGCPLGCAFCYTGSLGYRRNLTAGEIIEQYSQVRRALGSKPRITNIVFMGMGEPLLNEKELYRSLAIFLDSRGVSFSHRRITVSTVGIIPAMRRLGESYPVNLAVSLHAPTDELRNELVPINRRYPLSELIRACREYPLPRRKRITFEYVLLKGVNDSEFHARKLVSLLAPIRCKVNLIPFNPFPGSSFERPSEERILAFQRVLLDCNITTTIRTSRGLDILAACGQLAGNLDAREDLRQW</sequence>
<keyword evidence="13 14" id="KW-1015">Disulfide bond</keyword>
<dbReference type="InterPro" id="IPR004383">
    <property type="entry name" value="rRNA_lsu_MTrfase_RlmN/Cfr"/>
</dbReference>
<dbReference type="Gene3D" id="3.20.20.70">
    <property type="entry name" value="Aldolase class I"/>
    <property type="match status" value="1"/>
</dbReference>
<dbReference type="InterPro" id="IPR058240">
    <property type="entry name" value="rSAM_sf"/>
</dbReference>
<dbReference type="SFLD" id="SFLDS00029">
    <property type="entry name" value="Radical_SAM"/>
    <property type="match status" value="1"/>
</dbReference>
<dbReference type="InterPro" id="IPR048641">
    <property type="entry name" value="RlmN_N"/>
</dbReference>
<evidence type="ECO:0000256" key="6">
    <source>
        <dbReference type="ARBA" id="ARBA00022603"/>
    </source>
</evidence>
<dbReference type="GO" id="GO:0000049">
    <property type="term" value="F:tRNA binding"/>
    <property type="evidence" value="ECO:0007669"/>
    <property type="project" value="UniProtKB-UniRule"/>
</dbReference>
<feature type="active site" description="Proton acceptor" evidence="14">
    <location>
        <position position="94"/>
    </location>
</feature>
<dbReference type="Gene3D" id="1.10.150.530">
    <property type="match status" value="1"/>
</dbReference>
<feature type="binding site" evidence="14">
    <location>
        <position position="118"/>
    </location>
    <ligand>
        <name>[4Fe-4S] cluster</name>
        <dbReference type="ChEBI" id="CHEBI:49883"/>
        <note>4Fe-4S-S-AdoMet</note>
    </ligand>
</feature>
<evidence type="ECO:0000256" key="13">
    <source>
        <dbReference type="ARBA" id="ARBA00023157"/>
    </source>
</evidence>
<evidence type="ECO:0000256" key="1">
    <source>
        <dbReference type="ARBA" id="ARBA00004496"/>
    </source>
</evidence>
<dbReference type="Pfam" id="PF21016">
    <property type="entry name" value="RlmN_N"/>
    <property type="match status" value="1"/>
</dbReference>
<dbReference type="FunFam" id="3.20.20.70:FF:000014">
    <property type="entry name" value="Probable dual-specificity RNA methyltransferase RlmN"/>
    <property type="match status" value="1"/>
</dbReference>
<dbReference type="GO" id="GO:0070040">
    <property type="term" value="F:rRNA (adenine(2503)-C2-)-methyltransferase activity"/>
    <property type="evidence" value="ECO:0007669"/>
    <property type="project" value="UniProtKB-UniRule"/>
</dbReference>
<dbReference type="InterPro" id="IPR006638">
    <property type="entry name" value="Elp3/MiaA/NifB-like_rSAM"/>
</dbReference>
<evidence type="ECO:0000256" key="7">
    <source>
        <dbReference type="ARBA" id="ARBA00022679"/>
    </source>
</evidence>
<dbReference type="SFLD" id="SFLDF00275">
    <property type="entry name" value="adenosine_C2_methyltransferase"/>
    <property type="match status" value="1"/>
</dbReference>
<comment type="caution">
    <text evidence="16">The sequence shown here is derived from an EMBL/GenBank/DDBJ whole genome shotgun (WGS) entry which is preliminary data.</text>
</comment>
<evidence type="ECO:0000256" key="14">
    <source>
        <dbReference type="HAMAP-Rule" id="MF_01849"/>
    </source>
</evidence>
<keyword evidence="5 14" id="KW-0698">rRNA processing</keyword>
<dbReference type="SFLD" id="SFLDG01062">
    <property type="entry name" value="methyltransferase_(Class_A)"/>
    <property type="match status" value="1"/>
</dbReference>
<dbReference type="GO" id="GO:0030488">
    <property type="term" value="P:tRNA methylation"/>
    <property type="evidence" value="ECO:0007669"/>
    <property type="project" value="UniProtKB-UniRule"/>
</dbReference>
<gene>
    <name evidence="14 16" type="primary">rlmN</name>
    <name evidence="16" type="ORF">ENG14_05630</name>
</gene>
<dbReference type="HAMAP" id="MF_01849">
    <property type="entry name" value="RNA_methyltr_RlmN"/>
    <property type="match status" value="1"/>
</dbReference>
<dbReference type="GO" id="GO:0019843">
    <property type="term" value="F:rRNA binding"/>
    <property type="evidence" value="ECO:0007669"/>
    <property type="project" value="UniProtKB-UniRule"/>
</dbReference>
<dbReference type="GO" id="GO:0046872">
    <property type="term" value="F:metal ion binding"/>
    <property type="evidence" value="ECO:0007669"/>
    <property type="project" value="UniProtKB-KW"/>
</dbReference>
<feature type="binding site" evidence="14">
    <location>
        <position position="293"/>
    </location>
    <ligand>
        <name>S-adenosyl-L-methionine</name>
        <dbReference type="ChEBI" id="CHEBI:59789"/>
    </ligand>
</feature>
<proteinExistence type="inferred from homology"/>
<dbReference type="InterPro" id="IPR013785">
    <property type="entry name" value="Aldolase_TIM"/>
</dbReference>
<dbReference type="AlphaFoldDB" id="A0A7C0WW13"/>
<keyword evidence="4 14" id="KW-0963">Cytoplasm</keyword>
<dbReference type="NCBIfam" id="TIGR00048">
    <property type="entry name" value="rRNA_mod_RlmN"/>
    <property type="match status" value="1"/>
</dbReference>
<keyword evidence="11 14" id="KW-0408">Iron</keyword>
<evidence type="ECO:0000256" key="12">
    <source>
        <dbReference type="ARBA" id="ARBA00023014"/>
    </source>
</evidence>
<feature type="binding site" evidence="14">
    <location>
        <position position="195"/>
    </location>
    <ligand>
        <name>S-adenosyl-L-methionine</name>
        <dbReference type="ChEBI" id="CHEBI:59789"/>
    </ligand>
</feature>
<feature type="active site" description="S-methylcysteine intermediate" evidence="14">
    <location>
        <position position="336"/>
    </location>
</feature>
<evidence type="ECO:0000256" key="8">
    <source>
        <dbReference type="ARBA" id="ARBA00022691"/>
    </source>
</evidence>
<evidence type="ECO:0000256" key="2">
    <source>
        <dbReference type="ARBA" id="ARBA00007544"/>
    </source>
</evidence>
<comment type="subcellular location">
    <subcellularLocation>
        <location evidence="1 14">Cytoplasm</location>
    </subcellularLocation>
</comment>
<evidence type="ECO:0000259" key="15">
    <source>
        <dbReference type="PROSITE" id="PS51918"/>
    </source>
</evidence>
<dbReference type="Proteomes" id="UP000886355">
    <property type="component" value="Unassembled WGS sequence"/>
</dbReference>
<evidence type="ECO:0000256" key="9">
    <source>
        <dbReference type="ARBA" id="ARBA00022694"/>
    </source>
</evidence>
<keyword evidence="8 14" id="KW-0949">S-adenosyl-L-methionine</keyword>
<feature type="binding site" evidence="14">
    <location>
        <begin position="163"/>
        <end position="164"/>
    </location>
    <ligand>
        <name>S-adenosyl-L-methionine</name>
        <dbReference type="ChEBI" id="CHEBI:59789"/>
    </ligand>
</feature>
<comment type="cofactor">
    <cofactor evidence="14">
        <name>[4Fe-4S] cluster</name>
        <dbReference type="ChEBI" id="CHEBI:49883"/>
    </cofactor>
    <text evidence="14">Binds 1 [4Fe-4S] cluster. The cluster is coordinated with 3 cysteines and an exchangeable S-adenosyl-L-methionine.</text>
</comment>
<dbReference type="PIRSF" id="PIRSF006004">
    <property type="entry name" value="CHP00048"/>
    <property type="match status" value="1"/>
</dbReference>
<evidence type="ECO:0000256" key="4">
    <source>
        <dbReference type="ARBA" id="ARBA00022490"/>
    </source>
</evidence>
<keyword evidence="3 14" id="KW-0004">4Fe-4S</keyword>
<comment type="catalytic activity">
    <reaction evidence="14">
        <text>adenosine(2503) in 23S rRNA + 2 reduced [2Fe-2S]-[ferredoxin] + 2 S-adenosyl-L-methionine = 2-methyladenosine(2503) in 23S rRNA + 5'-deoxyadenosine + L-methionine + 2 oxidized [2Fe-2S]-[ferredoxin] + S-adenosyl-L-homocysteine</text>
        <dbReference type="Rhea" id="RHEA:42916"/>
        <dbReference type="Rhea" id="RHEA-COMP:10000"/>
        <dbReference type="Rhea" id="RHEA-COMP:10001"/>
        <dbReference type="Rhea" id="RHEA-COMP:10152"/>
        <dbReference type="Rhea" id="RHEA-COMP:10282"/>
        <dbReference type="ChEBI" id="CHEBI:17319"/>
        <dbReference type="ChEBI" id="CHEBI:33737"/>
        <dbReference type="ChEBI" id="CHEBI:33738"/>
        <dbReference type="ChEBI" id="CHEBI:57844"/>
        <dbReference type="ChEBI" id="CHEBI:57856"/>
        <dbReference type="ChEBI" id="CHEBI:59789"/>
        <dbReference type="ChEBI" id="CHEBI:74411"/>
        <dbReference type="ChEBI" id="CHEBI:74497"/>
        <dbReference type="EC" id="2.1.1.192"/>
    </reaction>
</comment>
<keyword evidence="7 14" id="KW-0808">Transferase</keyword>
<dbReference type="SUPFAM" id="SSF102114">
    <property type="entry name" value="Radical SAM enzymes"/>
    <property type="match status" value="1"/>
</dbReference>
<protein>
    <recommendedName>
        <fullName evidence="14">Probable dual-specificity RNA methyltransferase RlmN</fullName>
        <ecNumber evidence="14">2.1.1.192</ecNumber>
    </recommendedName>
    <alternativeName>
        <fullName evidence="14">23S rRNA (adenine(2503)-C(2))-methyltransferase</fullName>
    </alternativeName>
    <alternativeName>
        <fullName evidence="14">23S rRNA m2A2503 methyltransferase</fullName>
    </alternativeName>
    <alternativeName>
        <fullName evidence="14">Ribosomal RNA large subunit methyltransferase N</fullName>
    </alternativeName>
    <alternativeName>
        <fullName evidence="14">tRNA (adenine(37)-C(2))-methyltransferase</fullName>
    </alternativeName>
    <alternativeName>
        <fullName evidence="14">tRNA m2A37 methyltransferase</fullName>
    </alternativeName>
</protein>
<comment type="miscellaneous">
    <text evidence="14">Reaction proceeds by a ping-pong mechanism involving intermediate methylation of a conserved cysteine residue.</text>
</comment>
<keyword evidence="6 14" id="KW-0489">Methyltransferase</keyword>
<comment type="similarity">
    <text evidence="2 14">Belongs to the radical SAM superfamily. RlmN family.</text>
</comment>
<accession>A0A7C0WW13</accession>
<feature type="binding site" evidence="14">
    <location>
        <position position="121"/>
    </location>
    <ligand>
        <name>[4Fe-4S] cluster</name>
        <dbReference type="ChEBI" id="CHEBI:49883"/>
        <note>4Fe-4S-S-AdoMet</note>
    </ligand>
</feature>
<dbReference type="PANTHER" id="PTHR30544">
    <property type="entry name" value="23S RRNA METHYLTRANSFERASE"/>
    <property type="match status" value="1"/>
</dbReference>
<dbReference type="EC" id="2.1.1.192" evidence="14"/>
<keyword evidence="9 14" id="KW-0819">tRNA processing</keyword>
<feature type="binding site" evidence="14">
    <location>
        <position position="114"/>
    </location>
    <ligand>
        <name>[4Fe-4S] cluster</name>
        <dbReference type="ChEBI" id="CHEBI:49883"/>
        <note>4Fe-4S-S-AdoMet</note>
    </ligand>
</feature>